<evidence type="ECO:0000313" key="5">
    <source>
        <dbReference type="Proteomes" id="UP000179129"/>
    </source>
</evidence>
<protein>
    <recommendedName>
        <fullName evidence="6">Glycosyl hydrolase family 88</fullName>
    </recommendedName>
</protein>
<dbReference type="InterPro" id="IPR012341">
    <property type="entry name" value="6hp_glycosidase-like_sf"/>
</dbReference>
<comment type="caution">
    <text evidence="4">The sequence shown here is derived from an EMBL/GenBank/DDBJ whole genome shotgun (WGS) entry which is preliminary data.</text>
</comment>
<feature type="chain" id="PRO_5009522488" description="Glycosyl hydrolase family 88" evidence="3">
    <location>
        <begin position="27"/>
        <end position="424"/>
    </location>
</feature>
<dbReference type="EMBL" id="MFIX01000251">
    <property type="protein sequence ID" value="OGG00585.1"/>
    <property type="molecule type" value="Genomic_DNA"/>
</dbReference>
<sequence>MLKRRQFFLSTLLPLGLAPLGGAAWAMGEDREGQDYGIAKLSRTVVDRIGEHTLQELRDLHQRELDVDYLGYWEKHGIDWEHGVVMPYRELIKGMPYLAKHYYLKQMYFQGRALWTFSYLYNHFGKNERHLAIAKHTKDFIYKYARNPDGTWASELTPEGKVLQPVSDIDGDFYVALGLTEYYQATGDKEALETALNTVYAVNKKILAPDFMFYGAWDARPCEPGTKILGVWLHFLNTLIPMAYVTRDERVERIAEVCVRNIVEHHWRHEEGRFVEMLDANFQPLGKEHHDSNWHGVQSAWMVMSQALRTGDRNLFLDAMTMGRRQLLRAWSEFEKIDINAPLEDLPRWGPLEDYMLFCLLSIEHSHAPWAIYWWDKVFRFAYQRPDRFEQYDLLHQPRRLFFTIQILDRMIARQGRVSDFLEV</sequence>
<keyword evidence="3" id="KW-0732">Signal</keyword>
<feature type="signal peptide" evidence="3">
    <location>
        <begin position="1"/>
        <end position="26"/>
    </location>
</feature>
<dbReference type="Pfam" id="PF07221">
    <property type="entry name" value="GlcNAc_2-epim"/>
    <property type="match status" value="1"/>
</dbReference>
<accession>A0A1F5YKB7</accession>
<evidence type="ECO:0000256" key="1">
    <source>
        <dbReference type="ARBA" id="ARBA00008558"/>
    </source>
</evidence>
<evidence type="ECO:0008006" key="6">
    <source>
        <dbReference type="Google" id="ProtNLM"/>
    </source>
</evidence>
<evidence type="ECO:0000313" key="4">
    <source>
        <dbReference type="EMBL" id="OGG00585.1"/>
    </source>
</evidence>
<name>A0A1F5YKB7_9BACT</name>
<dbReference type="AlphaFoldDB" id="A0A1F5YKB7"/>
<dbReference type="GO" id="GO:0016853">
    <property type="term" value="F:isomerase activity"/>
    <property type="evidence" value="ECO:0007669"/>
    <property type="project" value="UniProtKB-KW"/>
</dbReference>
<proteinExistence type="inferred from homology"/>
<evidence type="ECO:0000256" key="2">
    <source>
        <dbReference type="ARBA" id="ARBA00023235"/>
    </source>
</evidence>
<dbReference type="STRING" id="1817867.A3F83_01740"/>
<reference evidence="4 5" key="1">
    <citation type="journal article" date="2016" name="Nat. Commun.">
        <title>Thousands of microbial genomes shed light on interconnected biogeochemical processes in an aquifer system.</title>
        <authorList>
            <person name="Anantharaman K."/>
            <person name="Brown C.T."/>
            <person name="Hug L.A."/>
            <person name="Sharon I."/>
            <person name="Castelle C.J."/>
            <person name="Probst A.J."/>
            <person name="Thomas B.C."/>
            <person name="Singh A."/>
            <person name="Wilkins M.J."/>
            <person name="Karaoz U."/>
            <person name="Brodie E.L."/>
            <person name="Williams K.H."/>
            <person name="Hubbard S.S."/>
            <person name="Banfield J.F."/>
        </authorList>
    </citation>
    <scope>NUCLEOTIDE SEQUENCE [LARGE SCALE GENOMIC DNA]</scope>
</reference>
<dbReference type="Proteomes" id="UP000179129">
    <property type="component" value="Unassembled WGS sequence"/>
</dbReference>
<organism evidence="4 5">
    <name type="scientific">Candidatus Glassbacteria bacterium RIFCSPLOWO2_12_FULL_58_11</name>
    <dbReference type="NCBI Taxonomy" id="1817867"/>
    <lineage>
        <taxon>Bacteria</taxon>
        <taxon>Candidatus Glassiibacteriota</taxon>
    </lineage>
</organism>
<dbReference type="GO" id="GO:0005975">
    <property type="term" value="P:carbohydrate metabolic process"/>
    <property type="evidence" value="ECO:0007669"/>
    <property type="project" value="InterPro"/>
</dbReference>
<dbReference type="SUPFAM" id="SSF48208">
    <property type="entry name" value="Six-hairpin glycosidases"/>
    <property type="match status" value="1"/>
</dbReference>
<comment type="similarity">
    <text evidence="1">Belongs to the N-acylglucosamine 2-epimerase family.</text>
</comment>
<evidence type="ECO:0000256" key="3">
    <source>
        <dbReference type="SAM" id="SignalP"/>
    </source>
</evidence>
<dbReference type="PANTHER" id="PTHR15108">
    <property type="entry name" value="N-ACYLGLUCOSAMINE-2-EPIMERASE"/>
    <property type="match status" value="1"/>
</dbReference>
<dbReference type="InterPro" id="IPR008928">
    <property type="entry name" value="6-hairpin_glycosidase_sf"/>
</dbReference>
<dbReference type="Gene3D" id="1.50.10.10">
    <property type="match status" value="1"/>
</dbReference>
<gene>
    <name evidence="4" type="ORF">A3F83_01740</name>
</gene>
<dbReference type="InterPro" id="IPR010819">
    <property type="entry name" value="AGE/CE"/>
</dbReference>
<keyword evidence="2" id="KW-0413">Isomerase</keyword>